<name>A0A926EIB9_9FIRM</name>
<proteinExistence type="predicted"/>
<dbReference type="Proteomes" id="UP000655830">
    <property type="component" value="Unassembled WGS sequence"/>
</dbReference>
<accession>A0A926EIB9</accession>
<dbReference type="EMBL" id="JACRSY010000089">
    <property type="protein sequence ID" value="MBC8581741.1"/>
    <property type="molecule type" value="Genomic_DNA"/>
</dbReference>
<gene>
    <name evidence="1" type="ORF">H8718_19915</name>
</gene>
<comment type="caution">
    <text evidence="1">The sequence shown here is derived from an EMBL/GenBank/DDBJ whole genome shotgun (WGS) entry which is preliminary data.</text>
</comment>
<organism evidence="1 2">
    <name type="scientific">Zhenhengia yiwuensis</name>
    <dbReference type="NCBI Taxonomy" id="2763666"/>
    <lineage>
        <taxon>Bacteria</taxon>
        <taxon>Bacillati</taxon>
        <taxon>Bacillota</taxon>
        <taxon>Clostridia</taxon>
        <taxon>Lachnospirales</taxon>
        <taxon>Lachnospiraceae</taxon>
        <taxon>Zhenhengia</taxon>
    </lineage>
</organism>
<evidence type="ECO:0000313" key="2">
    <source>
        <dbReference type="Proteomes" id="UP000655830"/>
    </source>
</evidence>
<protein>
    <submittedName>
        <fullName evidence="1">Uncharacterized protein</fullName>
    </submittedName>
</protein>
<evidence type="ECO:0000313" key="1">
    <source>
        <dbReference type="EMBL" id="MBC8581741.1"/>
    </source>
</evidence>
<sequence length="80" mass="9692">MKDTKRDFYEAVNYGREIEFSYNGKHYFESRDSDHDWYIYCEETKEKQQFPSANKLLLKAMLEGKNINDIWEDINIVCIL</sequence>
<reference evidence="1" key="1">
    <citation type="submission" date="2020-08" db="EMBL/GenBank/DDBJ databases">
        <title>Genome public.</title>
        <authorList>
            <person name="Liu C."/>
            <person name="Sun Q."/>
        </authorList>
    </citation>
    <scope>NUCLEOTIDE SEQUENCE</scope>
    <source>
        <strain evidence="1">NSJ-12</strain>
    </source>
</reference>
<keyword evidence="2" id="KW-1185">Reference proteome</keyword>
<dbReference type="AlphaFoldDB" id="A0A926EIB9"/>
<dbReference type="RefSeq" id="WP_249334808.1">
    <property type="nucleotide sequence ID" value="NZ_JACRSY010000089.1"/>
</dbReference>